<dbReference type="Gene3D" id="3.40.50.12780">
    <property type="entry name" value="N-terminal domain of ligase-like"/>
    <property type="match status" value="1"/>
</dbReference>
<evidence type="ECO:0000259" key="3">
    <source>
        <dbReference type="Pfam" id="PF13193"/>
    </source>
</evidence>
<dbReference type="PANTHER" id="PTHR45527:SF1">
    <property type="entry name" value="FATTY ACID SYNTHASE"/>
    <property type="match status" value="1"/>
</dbReference>
<reference evidence="4" key="2">
    <citation type="submission" date="2020-09" db="EMBL/GenBank/DDBJ databases">
        <authorList>
            <person name="Sun Q."/>
            <person name="Ohkuma M."/>
        </authorList>
    </citation>
    <scope>NUCLEOTIDE SEQUENCE</scope>
    <source>
        <strain evidence="4">JCM 3172</strain>
    </source>
</reference>
<dbReference type="AlphaFoldDB" id="A0A918LM18"/>
<dbReference type="InterPro" id="IPR025110">
    <property type="entry name" value="AMP-bd_C"/>
</dbReference>
<evidence type="ECO:0008006" key="6">
    <source>
        <dbReference type="Google" id="ProtNLM"/>
    </source>
</evidence>
<dbReference type="PRINTS" id="PR00154">
    <property type="entry name" value="AMPBINDING"/>
</dbReference>
<feature type="domain" description="AMP-dependent synthetase/ligase" evidence="2">
    <location>
        <begin position="161"/>
        <end position="505"/>
    </location>
</feature>
<dbReference type="PANTHER" id="PTHR45527">
    <property type="entry name" value="NONRIBOSOMAL PEPTIDE SYNTHETASE"/>
    <property type="match status" value="1"/>
</dbReference>
<dbReference type="SUPFAM" id="SSF56801">
    <property type="entry name" value="Acetyl-CoA synthetase-like"/>
    <property type="match status" value="1"/>
</dbReference>
<organism evidence="4 5">
    <name type="scientific">Streptomyces purpureus</name>
    <dbReference type="NCBI Taxonomy" id="1951"/>
    <lineage>
        <taxon>Bacteria</taxon>
        <taxon>Bacillati</taxon>
        <taxon>Actinomycetota</taxon>
        <taxon>Actinomycetes</taxon>
        <taxon>Kitasatosporales</taxon>
        <taxon>Streptomycetaceae</taxon>
        <taxon>Streptomyces</taxon>
    </lineage>
</organism>
<sequence length="653" mass="69193">MRSRGVDILEGDLASFEARLKVFGSLWTAVTGHRPEPQDLPVRLFATQDRYHPQDVALLTGEDRDWPELGLRDFRAYDVPVTHREMLRHEPTLLAIESALVELDATVDRPAAPPAPASRRARPASAAPATPGTDDVLELGRGPALPDERRMPVHEQIALHMRAHPERPAVSSGDLTLTYGRLDAWAARLAGELTAAGVTPESRVGVLAEASAAMVAAVLAILRCGAAYVPVDTAHPDRRIDTVLSDAGVAALTVTPATDTRAVAAGLPRVCADPSLLVDETATPEAEAVGVGGDDIAYLIYTSGSTGEPKGVLVGHGELAASTLARRTVYPGEPVFLLVSPLAFDSSVAGLWGTLTAGGHLVVATAQEVRDPALLARLITRHGVTHLLCVPSLYAVLLDAVELTGPAATATLRTVTVAGEPLPEPLMERHFAVHGDAVTLFNEYGPTEATVWASYARFDAPAPVTIGGPVPGTRLYVLDEERRPVPVGVTGELHIGGAGVSRGYHGRPEATERVFLPDPFADAGPDGTPARMYRTGDLVRWNTQGTLDFVGRRDHQVKIRGHRVELGAVEAHLASLPGVREAVVVPNSASTGLLAFALVPGPDQPDAVELRDRLTDLLPEPMVPERITVLAAFPRTVNGKVDRAALIRQGAVA</sequence>
<dbReference type="Proteomes" id="UP000619486">
    <property type="component" value="Unassembled WGS sequence"/>
</dbReference>
<dbReference type="InterPro" id="IPR020459">
    <property type="entry name" value="AMP-binding"/>
</dbReference>
<gene>
    <name evidence="4" type="ORF">GCM10014713_06210</name>
</gene>
<evidence type="ECO:0000313" key="4">
    <source>
        <dbReference type="EMBL" id="GGT16067.1"/>
    </source>
</evidence>
<feature type="region of interest" description="Disordered" evidence="1">
    <location>
        <begin position="109"/>
        <end position="137"/>
    </location>
</feature>
<dbReference type="PROSITE" id="PS00455">
    <property type="entry name" value="AMP_BINDING"/>
    <property type="match status" value="1"/>
</dbReference>
<dbReference type="GO" id="GO:0031177">
    <property type="term" value="F:phosphopantetheine binding"/>
    <property type="evidence" value="ECO:0007669"/>
    <property type="project" value="TreeGrafter"/>
</dbReference>
<dbReference type="NCBIfam" id="TIGR01733">
    <property type="entry name" value="AA-adenyl-dom"/>
    <property type="match status" value="1"/>
</dbReference>
<dbReference type="Gene3D" id="3.30.300.30">
    <property type="match status" value="1"/>
</dbReference>
<feature type="domain" description="AMP-binding enzyme C-terminal" evidence="3">
    <location>
        <begin position="569"/>
        <end position="640"/>
    </location>
</feature>
<dbReference type="GO" id="GO:0005737">
    <property type="term" value="C:cytoplasm"/>
    <property type="evidence" value="ECO:0007669"/>
    <property type="project" value="TreeGrafter"/>
</dbReference>
<evidence type="ECO:0000313" key="5">
    <source>
        <dbReference type="Proteomes" id="UP000619486"/>
    </source>
</evidence>
<dbReference type="InterPro" id="IPR000873">
    <property type="entry name" value="AMP-dep_synth/lig_dom"/>
</dbReference>
<reference evidence="4" key="1">
    <citation type="journal article" date="2014" name="Int. J. Syst. Evol. Microbiol.">
        <title>Complete genome sequence of Corynebacterium casei LMG S-19264T (=DSM 44701T), isolated from a smear-ripened cheese.</title>
        <authorList>
            <consortium name="US DOE Joint Genome Institute (JGI-PGF)"/>
            <person name="Walter F."/>
            <person name="Albersmeier A."/>
            <person name="Kalinowski J."/>
            <person name="Ruckert C."/>
        </authorList>
    </citation>
    <scope>NUCLEOTIDE SEQUENCE</scope>
    <source>
        <strain evidence="4">JCM 3172</strain>
    </source>
</reference>
<keyword evidence="5" id="KW-1185">Reference proteome</keyword>
<dbReference type="CDD" id="cd05930">
    <property type="entry name" value="A_NRPS"/>
    <property type="match status" value="1"/>
</dbReference>
<comment type="caution">
    <text evidence="4">The sequence shown here is derived from an EMBL/GenBank/DDBJ whole genome shotgun (WGS) entry which is preliminary data.</text>
</comment>
<evidence type="ECO:0000259" key="2">
    <source>
        <dbReference type="Pfam" id="PF00501"/>
    </source>
</evidence>
<evidence type="ECO:0000256" key="1">
    <source>
        <dbReference type="SAM" id="MobiDB-lite"/>
    </source>
</evidence>
<dbReference type="GO" id="GO:0043041">
    <property type="term" value="P:amino acid activation for nonribosomal peptide biosynthetic process"/>
    <property type="evidence" value="ECO:0007669"/>
    <property type="project" value="TreeGrafter"/>
</dbReference>
<dbReference type="GO" id="GO:0044550">
    <property type="term" value="P:secondary metabolite biosynthetic process"/>
    <property type="evidence" value="ECO:0007669"/>
    <property type="project" value="TreeGrafter"/>
</dbReference>
<dbReference type="InterPro" id="IPR042099">
    <property type="entry name" value="ANL_N_sf"/>
</dbReference>
<protein>
    <recommendedName>
        <fullName evidence="6">Amino acid adenylation domain-containing protein</fullName>
    </recommendedName>
</protein>
<dbReference type="RefSeq" id="WP_189199673.1">
    <property type="nucleotide sequence ID" value="NZ_BMQQ01000001.1"/>
</dbReference>
<dbReference type="InterPro" id="IPR020845">
    <property type="entry name" value="AMP-binding_CS"/>
</dbReference>
<dbReference type="InterPro" id="IPR010071">
    <property type="entry name" value="AA_adenyl_dom"/>
</dbReference>
<name>A0A918LM18_9ACTN</name>
<proteinExistence type="predicted"/>
<dbReference type="InterPro" id="IPR045851">
    <property type="entry name" value="AMP-bd_C_sf"/>
</dbReference>
<dbReference type="Pfam" id="PF13193">
    <property type="entry name" value="AMP-binding_C"/>
    <property type="match status" value="1"/>
</dbReference>
<dbReference type="Pfam" id="PF00501">
    <property type="entry name" value="AMP-binding"/>
    <property type="match status" value="1"/>
</dbReference>
<dbReference type="EMBL" id="BMQQ01000001">
    <property type="protein sequence ID" value="GGT16067.1"/>
    <property type="molecule type" value="Genomic_DNA"/>
</dbReference>
<accession>A0A918LM18</accession>